<accession>A0AAV5MRX5</accession>
<organism evidence="1 2">
    <name type="scientific">Rubroshorea leprosula</name>
    <dbReference type="NCBI Taxonomy" id="152421"/>
    <lineage>
        <taxon>Eukaryota</taxon>
        <taxon>Viridiplantae</taxon>
        <taxon>Streptophyta</taxon>
        <taxon>Embryophyta</taxon>
        <taxon>Tracheophyta</taxon>
        <taxon>Spermatophyta</taxon>
        <taxon>Magnoliopsida</taxon>
        <taxon>eudicotyledons</taxon>
        <taxon>Gunneridae</taxon>
        <taxon>Pentapetalae</taxon>
        <taxon>rosids</taxon>
        <taxon>malvids</taxon>
        <taxon>Malvales</taxon>
        <taxon>Dipterocarpaceae</taxon>
        <taxon>Rubroshorea</taxon>
    </lineage>
</organism>
<dbReference type="EMBL" id="BPVZ01000835">
    <property type="protein sequence ID" value="GKV52738.1"/>
    <property type="molecule type" value="Genomic_DNA"/>
</dbReference>
<sequence length="421" mass="47678">MANQFPAYEFLKSNQPLWHQFSNIQKEIAEIINEDPFCHNNQIHIVSNNSINLGPILKETTTALLCLHYPQPSKHLLPFQVKPDWSEWLACIVAWPIVIEGEWPAWVKRLEPHFAAVWKANGIFEFIHMTTTQVLINKAILTAAIFSLTGLPCIEEEVSALLPTILVEEYDPDDTRTTFLSFQRNSILATKMGGLLPKSSFLLLSVWHMWCSLGPTIVALFLFPNCAPEFEKVDEEDLLTYGISTKLVVVKVDPPCSMTKDSWSSPKVTSKLFQTVELNEQADFTREELQPVTTSPPKPIASAQADSLVIEIDDDVLEKNKIVEEEKNNPDIPSQESIDVATHLLLELLNGNPFELCQVIDQNEAFNASVCMFWSNFPTVYKNFSQRFMNEEKVVSETAAAVDLARQCKDAVEKKMSIYEE</sequence>
<proteinExistence type="predicted"/>
<evidence type="ECO:0000313" key="2">
    <source>
        <dbReference type="Proteomes" id="UP001054252"/>
    </source>
</evidence>
<name>A0AAV5MRX5_9ROSI</name>
<gene>
    <name evidence="1" type="ORF">SLEP1_g59308</name>
</gene>
<reference evidence="1 2" key="1">
    <citation type="journal article" date="2021" name="Commun. Biol.">
        <title>The genome of Shorea leprosula (Dipterocarpaceae) highlights the ecological relevance of drought in aseasonal tropical rainforests.</title>
        <authorList>
            <person name="Ng K.K.S."/>
            <person name="Kobayashi M.J."/>
            <person name="Fawcett J.A."/>
            <person name="Hatakeyama M."/>
            <person name="Paape T."/>
            <person name="Ng C.H."/>
            <person name="Ang C.C."/>
            <person name="Tnah L.H."/>
            <person name="Lee C.T."/>
            <person name="Nishiyama T."/>
            <person name="Sese J."/>
            <person name="O'Brien M.J."/>
            <person name="Copetti D."/>
            <person name="Mohd Noor M.I."/>
            <person name="Ong R.C."/>
            <person name="Putra M."/>
            <person name="Sireger I.Z."/>
            <person name="Indrioko S."/>
            <person name="Kosugi Y."/>
            <person name="Izuno A."/>
            <person name="Isagi Y."/>
            <person name="Lee S.L."/>
            <person name="Shimizu K.K."/>
        </authorList>
    </citation>
    <scope>NUCLEOTIDE SEQUENCE [LARGE SCALE GENOMIC DNA]</scope>
    <source>
        <strain evidence="1">214</strain>
    </source>
</reference>
<dbReference type="Proteomes" id="UP001054252">
    <property type="component" value="Unassembled WGS sequence"/>
</dbReference>
<protein>
    <submittedName>
        <fullName evidence="1">Uncharacterized protein</fullName>
    </submittedName>
</protein>
<dbReference type="AlphaFoldDB" id="A0AAV5MRX5"/>
<feature type="non-terminal residue" evidence="1">
    <location>
        <position position="421"/>
    </location>
</feature>
<evidence type="ECO:0000313" key="1">
    <source>
        <dbReference type="EMBL" id="GKV52738.1"/>
    </source>
</evidence>
<comment type="caution">
    <text evidence="1">The sequence shown here is derived from an EMBL/GenBank/DDBJ whole genome shotgun (WGS) entry which is preliminary data.</text>
</comment>
<keyword evidence="2" id="KW-1185">Reference proteome</keyword>